<evidence type="ECO:0000313" key="7">
    <source>
        <dbReference type="Proteomes" id="UP000664382"/>
    </source>
</evidence>
<dbReference type="Pfam" id="PF20789">
    <property type="entry name" value="4HBT_3C"/>
    <property type="match status" value="1"/>
</dbReference>
<dbReference type="InterPro" id="IPR049450">
    <property type="entry name" value="ACOT8-like_C"/>
</dbReference>
<feature type="domain" description="Acyl-CoA thioesterase-like N-terminal HotDog" evidence="4">
    <location>
        <begin position="9"/>
        <end position="67"/>
    </location>
</feature>
<evidence type="ECO:0000256" key="3">
    <source>
        <dbReference type="SAM" id="MobiDB-lite"/>
    </source>
</evidence>
<dbReference type="Gene3D" id="2.40.160.210">
    <property type="entry name" value="Acyl-CoA thioesterase, double hotdog domain"/>
    <property type="match status" value="1"/>
</dbReference>
<name>A0A939MI83_9MICO</name>
<accession>A0A939MI83</accession>
<dbReference type="GO" id="GO:0047617">
    <property type="term" value="F:fatty acyl-CoA hydrolase activity"/>
    <property type="evidence" value="ECO:0007669"/>
    <property type="project" value="InterPro"/>
</dbReference>
<dbReference type="SUPFAM" id="SSF54637">
    <property type="entry name" value="Thioesterase/thiol ester dehydrase-isomerase"/>
    <property type="match status" value="2"/>
</dbReference>
<proteinExistence type="inferred from homology"/>
<dbReference type="InterPro" id="IPR003703">
    <property type="entry name" value="Acyl_CoA_thio"/>
</dbReference>
<feature type="domain" description="Acyl-CoA thioesterase-like C-terminal" evidence="5">
    <location>
        <begin position="100"/>
        <end position="229"/>
    </location>
</feature>
<keyword evidence="2" id="KW-0378">Hydrolase</keyword>
<dbReference type="GO" id="GO:0006637">
    <property type="term" value="P:acyl-CoA metabolic process"/>
    <property type="evidence" value="ECO:0007669"/>
    <property type="project" value="InterPro"/>
</dbReference>
<evidence type="ECO:0000256" key="1">
    <source>
        <dbReference type="ARBA" id="ARBA00006538"/>
    </source>
</evidence>
<comment type="caution">
    <text evidence="6">The sequence shown here is derived from an EMBL/GenBank/DDBJ whole genome shotgun (WGS) entry which is preliminary data.</text>
</comment>
<evidence type="ECO:0000313" key="6">
    <source>
        <dbReference type="EMBL" id="MBO1901413.1"/>
    </source>
</evidence>
<protein>
    <submittedName>
        <fullName evidence="6">Thioesterase family protein</fullName>
    </submittedName>
</protein>
<dbReference type="InterPro" id="IPR042171">
    <property type="entry name" value="Acyl-CoA_hotdog"/>
</dbReference>
<reference evidence="6" key="1">
    <citation type="submission" date="2021-03" db="EMBL/GenBank/DDBJ databases">
        <title>Leucobacter chromiisoli sp. nov., isolated from chromium-containing soil of chemical plant.</title>
        <authorList>
            <person name="Xu Z."/>
        </authorList>
    </citation>
    <scope>NUCLEOTIDE SEQUENCE</scope>
    <source>
        <strain evidence="6">S27</strain>
    </source>
</reference>
<dbReference type="EMBL" id="JAGDYM010000005">
    <property type="protein sequence ID" value="MBO1901413.1"/>
    <property type="molecule type" value="Genomic_DNA"/>
</dbReference>
<feature type="region of interest" description="Disordered" evidence="3">
    <location>
        <begin position="76"/>
        <end position="98"/>
    </location>
</feature>
<dbReference type="PANTHER" id="PTHR11066">
    <property type="entry name" value="ACYL-COA THIOESTERASE"/>
    <property type="match status" value="1"/>
</dbReference>
<dbReference type="InterPro" id="IPR049449">
    <property type="entry name" value="TesB_ACOT8-like_N"/>
</dbReference>
<evidence type="ECO:0000256" key="2">
    <source>
        <dbReference type="ARBA" id="ARBA00022801"/>
    </source>
</evidence>
<organism evidence="6 7">
    <name type="scientific">Leucobacter weissii</name>
    <dbReference type="NCBI Taxonomy" id="1983706"/>
    <lineage>
        <taxon>Bacteria</taxon>
        <taxon>Bacillati</taxon>
        <taxon>Actinomycetota</taxon>
        <taxon>Actinomycetes</taxon>
        <taxon>Micrococcales</taxon>
        <taxon>Microbacteriaceae</taxon>
        <taxon>Leucobacter</taxon>
    </lineage>
</organism>
<dbReference type="Proteomes" id="UP000664382">
    <property type="component" value="Unassembled WGS sequence"/>
</dbReference>
<dbReference type="PANTHER" id="PTHR11066:SF34">
    <property type="entry name" value="ACYL-COENZYME A THIOESTERASE 8"/>
    <property type="match status" value="1"/>
</dbReference>
<dbReference type="InterPro" id="IPR029069">
    <property type="entry name" value="HotDog_dom_sf"/>
</dbReference>
<sequence length="244" mass="27205">MIHTSVRDVRATFRLQSVHAHFHAPATVDDPVRYEPTTLQRSRRFSSFGMAAMQNERLVASGTVSFHADEDSHQHAAVGPAGWSRPEASAPAHGAICPEPNAPIRRPFDVRRAVSSIPQQQGGRPLLGLWVRTVHPLIGWHEIHKAALAWVSDFSLTRVVDLGHEHESGIWFAATLNHAMWFHRPVDVNEWIFYELHSPSYRAGIAHSSGRFFTQSNELVASVSQDCVVRKPTNRGSPEHGGRV</sequence>
<gene>
    <name evidence="6" type="ORF">J4H92_05560</name>
</gene>
<dbReference type="Pfam" id="PF13622">
    <property type="entry name" value="4HBT_3"/>
    <property type="match status" value="1"/>
</dbReference>
<dbReference type="CDD" id="cd03444">
    <property type="entry name" value="Thioesterase_II_repeat1"/>
    <property type="match status" value="1"/>
</dbReference>
<evidence type="ECO:0000259" key="4">
    <source>
        <dbReference type="Pfam" id="PF13622"/>
    </source>
</evidence>
<evidence type="ECO:0000259" key="5">
    <source>
        <dbReference type="Pfam" id="PF20789"/>
    </source>
</evidence>
<dbReference type="GO" id="GO:0009062">
    <property type="term" value="P:fatty acid catabolic process"/>
    <property type="evidence" value="ECO:0007669"/>
    <property type="project" value="TreeGrafter"/>
</dbReference>
<dbReference type="AlphaFoldDB" id="A0A939MI83"/>
<comment type="similarity">
    <text evidence="1">Belongs to the C/M/P thioester hydrolase family.</text>
</comment>
<keyword evidence="7" id="KW-1185">Reference proteome</keyword>